<evidence type="ECO:0000259" key="4">
    <source>
        <dbReference type="PROSITE" id="PS50966"/>
    </source>
</evidence>
<keyword evidence="2" id="KW-0862">Zinc</keyword>
<dbReference type="GO" id="GO:0005634">
    <property type="term" value="C:nucleus"/>
    <property type="evidence" value="ECO:0007669"/>
    <property type="project" value="UniProtKB-SubCell"/>
</dbReference>
<gene>
    <name evidence="5" type="ORF">POTOM_043559</name>
</gene>
<dbReference type="InterPro" id="IPR031052">
    <property type="entry name" value="FHY3/FAR1"/>
</dbReference>
<accession>A0A8X7YM73</accession>
<feature type="domain" description="SWIM-type" evidence="4">
    <location>
        <begin position="113"/>
        <end position="149"/>
    </location>
</feature>
<name>A0A8X7YM73_POPTO</name>
<comment type="caution">
    <text evidence="5">The sequence shown here is derived from an EMBL/GenBank/DDBJ whole genome shotgun (WGS) entry which is preliminary data.</text>
</comment>
<dbReference type="PANTHER" id="PTHR31669:SF279">
    <property type="entry name" value="PROTEIN FAR1-RELATED SEQUENCE"/>
    <property type="match status" value="1"/>
</dbReference>
<evidence type="ECO:0000256" key="1">
    <source>
        <dbReference type="PROSITE-ProRule" id="PRU00325"/>
    </source>
</evidence>
<evidence type="ECO:0000313" key="6">
    <source>
        <dbReference type="Proteomes" id="UP000886885"/>
    </source>
</evidence>
<keyword evidence="2" id="KW-0479">Metal-binding</keyword>
<feature type="region of interest" description="Disordered" evidence="3">
    <location>
        <begin position="260"/>
        <end position="291"/>
    </location>
</feature>
<keyword evidence="1 2" id="KW-0863">Zinc-finger</keyword>
<dbReference type="PROSITE" id="PS50966">
    <property type="entry name" value="ZF_SWIM"/>
    <property type="match status" value="1"/>
</dbReference>
<comment type="subcellular location">
    <subcellularLocation>
        <location evidence="2">Nucleus</location>
    </subcellularLocation>
</comment>
<dbReference type="EMBL" id="JAAWWB010000024">
    <property type="protein sequence ID" value="KAG6753491.1"/>
    <property type="molecule type" value="Genomic_DNA"/>
</dbReference>
<organism evidence="5 6">
    <name type="scientific">Populus tomentosa</name>
    <name type="common">Chinese white poplar</name>
    <dbReference type="NCBI Taxonomy" id="118781"/>
    <lineage>
        <taxon>Eukaryota</taxon>
        <taxon>Viridiplantae</taxon>
        <taxon>Streptophyta</taxon>
        <taxon>Embryophyta</taxon>
        <taxon>Tracheophyta</taxon>
        <taxon>Spermatophyta</taxon>
        <taxon>Magnoliopsida</taxon>
        <taxon>eudicotyledons</taxon>
        <taxon>Gunneridae</taxon>
        <taxon>Pentapetalae</taxon>
        <taxon>rosids</taxon>
        <taxon>fabids</taxon>
        <taxon>Malpighiales</taxon>
        <taxon>Salicaceae</taxon>
        <taxon>Saliceae</taxon>
        <taxon>Populus</taxon>
    </lineage>
</organism>
<feature type="region of interest" description="Disordered" evidence="3">
    <location>
        <begin position="304"/>
        <end position="323"/>
    </location>
</feature>
<dbReference type="GO" id="GO:0006355">
    <property type="term" value="P:regulation of DNA-templated transcription"/>
    <property type="evidence" value="ECO:0007669"/>
    <property type="project" value="UniProtKB-UniRule"/>
</dbReference>
<dbReference type="AlphaFoldDB" id="A0A8X7YM73"/>
<protein>
    <recommendedName>
        <fullName evidence="2">Protein FAR1-RELATED SEQUENCE</fullName>
    </recommendedName>
</protein>
<dbReference type="InterPro" id="IPR007527">
    <property type="entry name" value="Znf_SWIM"/>
</dbReference>
<dbReference type="PANTHER" id="PTHR31669">
    <property type="entry name" value="PROTEIN FAR1-RELATED SEQUENCE 10-RELATED"/>
    <property type="match status" value="1"/>
</dbReference>
<dbReference type="GO" id="GO:0008270">
    <property type="term" value="F:zinc ion binding"/>
    <property type="evidence" value="ECO:0007669"/>
    <property type="project" value="UniProtKB-UniRule"/>
</dbReference>
<feature type="compositionally biased region" description="Basic and acidic residues" evidence="3">
    <location>
        <begin position="271"/>
        <end position="291"/>
    </location>
</feature>
<proteinExistence type="inferred from homology"/>
<evidence type="ECO:0000256" key="3">
    <source>
        <dbReference type="SAM" id="MobiDB-lite"/>
    </source>
</evidence>
<keyword evidence="6" id="KW-1185">Reference proteome</keyword>
<comment type="function">
    <text evidence="2">Putative transcription activator involved in regulating light control of development.</text>
</comment>
<keyword evidence="2" id="KW-0539">Nucleus</keyword>
<dbReference type="Proteomes" id="UP000886885">
    <property type="component" value="Chromosome 12D"/>
</dbReference>
<feature type="compositionally biased region" description="Acidic residues" evidence="3">
    <location>
        <begin position="260"/>
        <end position="270"/>
    </location>
</feature>
<evidence type="ECO:0000256" key="2">
    <source>
        <dbReference type="RuleBase" id="RU367018"/>
    </source>
</evidence>
<dbReference type="OrthoDB" id="2402896at2759"/>
<evidence type="ECO:0000313" key="5">
    <source>
        <dbReference type="EMBL" id="KAG6753491.1"/>
    </source>
</evidence>
<comment type="similarity">
    <text evidence="2">Belongs to the FHY3/FAR1 family.</text>
</comment>
<sequence>MKGSHVAEDLSNNLRSYLNSDPDAPQIYKIFERVADEQRLKETHANDEMTRSMPRLLGNVALLKHASGIYTPKAFELFQKEYEKGLSVVVTQCNEKGFLLEYKVGTFGQTQEYTVIFNSADDTVVCNCMKFENVGFLCGHALKVLDNWNIKVVPSRYILKRWTKDTRLGRVRDSGTGEFTAKENLKLAVASRYKDLCRNIIKISARAAESEDAFQFALRQLDELIEGVEKILMLKAEEGQGITSSSTVVNGFESENAEFFLDEEEIEDQSEDNRLDGTKEKESAAPDRHQLKNINEKSCKKKRFQLGQTPPPNTSSCISSPPQARVMTEGQSHNPLLQGLYNFEANQVVQCMYQQLNPVMDHEDNPNRYQQSVFYADQHVSPTQTPLLHVLFMNI</sequence>
<reference evidence="5" key="1">
    <citation type="journal article" date="2020" name="bioRxiv">
        <title>Hybrid origin of Populus tomentosa Carr. identified through genome sequencing and phylogenomic analysis.</title>
        <authorList>
            <person name="An X."/>
            <person name="Gao K."/>
            <person name="Chen Z."/>
            <person name="Li J."/>
            <person name="Yang X."/>
            <person name="Yang X."/>
            <person name="Zhou J."/>
            <person name="Guo T."/>
            <person name="Zhao T."/>
            <person name="Huang S."/>
            <person name="Miao D."/>
            <person name="Khan W.U."/>
            <person name="Rao P."/>
            <person name="Ye M."/>
            <person name="Lei B."/>
            <person name="Liao W."/>
            <person name="Wang J."/>
            <person name="Ji L."/>
            <person name="Li Y."/>
            <person name="Guo B."/>
            <person name="Mustafa N.S."/>
            <person name="Li S."/>
            <person name="Yun Q."/>
            <person name="Keller S.R."/>
            <person name="Mao J."/>
            <person name="Zhang R."/>
            <person name="Strauss S.H."/>
        </authorList>
    </citation>
    <scope>NUCLEOTIDE SEQUENCE</scope>
    <source>
        <strain evidence="5">GM15</strain>
        <tissue evidence="5">Leaf</tissue>
    </source>
</reference>